<dbReference type="PROSITE" id="PS00666">
    <property type="entry name" value="DHDPS_2"/>
    <property type="match status" value="1"/>
</dbReference>
<evidence type="ECO:0000256" key="9">
    <source>
        <dbReference type="ARBA" id="ARBA00023239"/>
    </source>
</evidence>
<evidence type="ECO:0000256" key="3">
    <source>
        <dbReference type="ARBA" id="ARBA00007592"/>
    </source>
</evidence>
<evidence type="ECO:0000256" key="6">
    <source>
        <dbReference type="ARBA" id="ARBA00022605"/>
    </source>
</evidence>
<dbReference type="RefSeq" id="WP_063245035.1">
    <property type="nucleotide sequence ID" value="NZ_LUKF01000019.1"/>
</dbReference>
<dbReference type="AlphaFoldDB" id="A0A150WD03"/>
<evidence type="ECO:0000256" key="2">
    <source>
        <dbReference type="ARBA" id="ARBA00005120"/>
    </source>
</evidence>
<dbReference type="SMART" id="SM01130">
    <property type="entry name" value="DHDPS"/>
    <property type="match status" value="1"/>
</dbReference>
<dbReference type="GO" id="GO:0008840">
    <property type="term" value="F:4-hydroxy-tetrahydrodipicolinate synthase activity"/>
    <property type="evidence" value="ECO:0007669"/>
    <property type="project" value="UniProtKB-UniRule"/>
</dbReference>
<comment type="function">
    <text evidence="1 12">Catalyzes the condensation of (S)-aspartate-beta-semialdehyde [(S)-ASA] and pyruvate to 4-hydroxy-tetrahydrodipicolinate (HTPA).</text>
</comment>
<dbReference type="NCBIfam" id="TIGR00674">
    <property type="entry name" value="dapA"/>
    <property type="match status" value="1"/>
</dbReference>
<comment type="caution">
    <text evidence="12">Was originally thought to be a dihydrodipicolinate synthase (DHDPS), catalyzing the condensation of (S)-aspartate-beta-semialdehyde [(S)-ASA] and pyruvate to dihydrodipicolinate (DHDP). However, it was shown in E.coli that the product of the enzymatic reaction is not dihydrodipicolinate but in fact (4S)-4-hydroxy-2,3,4,5-tetrahydro-(2S)-dipicolinic acid (HTPA), and that the consecutive dehydration reaction leading to DHDP is not spontaneous but catalyzed by DapB.</text>
</comment>
<evidence type="ECO:0000256" key="1">
    <source>
        <dbReference type="ARBA" id="ARBA00003294"/>
    </source>
</evidence>
<evidence type="ECO:0000256" key="4">
    <source>
        <dbReference type="ARBA" id="ARBA00012086"/>
    </source>
</evidence>
<reference evidence="16 17" key="1">
    <citation type="submission" date="2016-03" db="EMBL/GenBank/DDBJ databases">
        <authorList>
            <person name="Ploux O."/>
        </authorList>
    </citation>
    <scope>NUCLEOTIDE SEQUENCE [LARGE SCALE GENOMIC DNA]</scope>
    <source>
        <strain evidence="16 17">BER2</strain>
    </source>
</reference>
<keyword evidence="7 12" id="KW-0220">Diaminopimelate biosynthesis</keyword>
<comment type="subcellular location">
    <subcellularLocation>
        <location evidence="12">Cytoplasm</location>
    </subcellularLocation>
</comment>
<evidence type="ECO:0000256" key="5">
    <source>
        <dbReference type="ARBA" id="ARBA00022490"/>
    </source>
</evidence>
<evidence type="ECO:0000256" key="13">
    <source>
        <dbReference type="PIRNR" id="PIRNR001365"/>
    </source>
</evidence>
<keyword evidence="10 12" id="KW-0704">Schiff base</keyword>
<dbReference type="Gene3D" id="3.20.20.70">
    <property type="entry name" value="Aldolase class I"/>
    <property type="match status" value="1"/>
</dbReference>
<dbReference type="GO" id="GO:0019877">
    <property type="term" value="P:diaminopimelate biosynthetic process"/>
    <property type="evidence" value="ECO:0007669"/>
    <property type="project" value="UniProtKB-UniRule"/>
</dbReference>
<dbReference type="PIRSF" id="PIRSF001365">
    <property type="entry name" value="DHDPS"/>
    <property type="match status" value="1"/>
</dbReference>
<dbReference type="EC" id="4.3.3.7" evidence="4 12"/>
<dbReference type="InterPro" id="IPR013785">
    <property type="entry name" value="Aldolase_TIM"/>
</dbReference>
<keyword evidence="5 12" id="KW-0963">Cytoplasm</keyword>
<dbReference type="InterPro" id="IPR002220">
    <property type="entry name" value="DapA-like"/>
</dbReference>
<dbReference type="PRINTS" id="PR00146">
    <property type="entry name" value="DHPICSNTHASE"/>
</dbReference>
<sequence>MKNFKGTFTALITPFKNDKVDYASLDRLLKQQLDGGVDGFVVNGTTAESPTLSTQEVAELFKHIRKFVGDKVPLIMGTGSNDTAKSIETSRKAEEMGADAILVVVPYYNKPPQRGLFEHFKAVASSVKIPTLLYNVPGRTITSLATETIRDLAKVPGVIGIKEATGKIDLAQDIIKACGKDFVMLSGDDGTYVDFLGAGGHGVISVATHVIPAQMVQWKKWVSEGQIEKARADINKYMNLINLLFVEANPIPVKKALQLMGVIDSASLRLPLVELTPEHTESLKAEMKKVGLL</sequence>
<evidence type="ECO:0000256" key="14">
    <source>
        <dbReference type="PIRSR" id="PIRSR001365-1"/>
    </source>
</evidence>
<gene>
    <name evidence="12" type="primary">dapA</name>
    <name evidence="16" type="ORF">AZI85_12425</name>
</gene>
<evidence type="ECO:0000313" key="17">
    <source>
        <dbReference type="Proteomes" id="UP000075391"/>
    </source>
</evidence>
<name>A0A150WD03_BDEBC</name>
<accession>A0A150WD03</accession>
<dbReference type="GO" id="GO:0009089">
    <property type="term" value="P:lysine biosynthetic process via diaminopimelate"/>
    <property type="evidence" value="ECO:0007669"/>
    <property type="project" value="UniProtKB-UniRule"/>
</dbReference>
<keyword evidence="6 12" id="KW-0028">Amino-acid biosynthesis</keyword>
<comment type="similarity">
    <text evidence="3 12 13">Belongs to the DapA family.</text>
</comment>
<dbReference type="Pfam" id="PF00701">
    <property type="entry name" value="DHDPS"/>
    <property type="match status" value="1"/>
</dbReference>
<evidence type="ECO:0000256" key="12">
    <source>
        <dbReference type="HAMAP-Rule" id="MF_00418"/>
    </source>
</evidence>
<dbReference type="UniPathway" id="UPA00034">
    <property type="reaction ID" value="UER00017"/>
</dbReference>
<feature type="active site" description="Schiff-base intermediate with substrate" evidence="12 14">
    <location>
        <position position="162"/>
    </location>
</feature>
<feature type="binding site" evidence="12 15">
    <location>
        <position position="46"/>
    </location>
    <ligand>
        <name>pyruvate</name>
        <dbReference type="ChEBI" id="CHEBI:15361"/>
    </ligand>
</feature>
<keyword evidence="8 12" id="KW-0457">Lysine biosynthesis</keyword>
<comment type="subunit">
    <text evidence="12">Homotetramer; dimer of dimers.</text>
</comment>
<dbReference type="GO" id="GO:0005737">
    <property type="term" value="C:cytoplasm"/>
    <property type="evidence" value="ECO:0007669"/>
    <property type="project" value="UniProtKB-SubCell"/>
</dbReference>
<dbReference type="Proteomes" id="UP000075391">
    <property type="component" value="Unassembled WGS sequence"/>
</dbReference>
<dbReference type="HAMAP" id="MF_00418">
    <property type="entry name" value="DapA"/>
    <property type="match status" value="1"/>
</dbReference>
<evidence type="ECO:0000256" key="8">
    <source>
        <dbReference type="ARBA" id="ARBA00023154"/>
    </source>
</evidence>
<proteinExistence type="inferred from homology"/>
<dbReference type="PANTHER" id="PTHR12128">
    <property type="entry name" value="DIHYDRODIPICOLINATE SYNTHASE"/>
    <property type="match status" value="1"/>
</dbReference>
<dbReference type="SUPFAM" id="SSF51569">
    <property type="entry name" value="Aldolase"/>
    <property type="match status" value="1"/>
</dbReference>
<dbReference type="OrthoDB" id="5289717at2"/>
<dbReference type="PANTHER" id="PTHR12128:SF66">
    <property type="entry name" value="4-HYDROXY-2-OXOGLUTARATE ALDOLASE, MITOCHONDRIAL"/>
    <property type="match status" value="1"/>
</dbReference>
<comment type="pathway">
    <text evidence="2 12">Amino-acid biosynthesis; L-lysine biosynthesis via DAP pathway; (S)-tetrahydrodipicolinate from L-aspartate: step 3/4.</text>
</comment>
<feature type="site" description="Part of a proton relay during catalysis" evidence="12">
    <location>
        <position position="108"/>
    </location>
</feature>
<evidence type="ECO:0000256" key="10">
    <source>
        <dbReference type="ARBA" id="ARBA00023270"/>
    </source>
</evidence>
<dbReference type="InterPro" id="IPR020625">
    <property type="entry name" value="Schiff_base-form_aldolases_AS"/>
</dbReference>
<feature type="binding site" evidence="12 15">
    <location>
        <position position="204"/>
    </location>
    <ligand>
        <name>pyruvate</name>
        <dbReference type="ChEBI" id="CHEBI:15361"/>
    </ligand>
</feature>
<dbReference type="CDD" id="cd00950">
    <property type="entry name" value="DHDPS"/>
    <property type="match status" value="1"/>
</dbReference>
<evidence type="ECO:0000256" key="15">
    <source>
        <dbReference type="PIRSR" id="PIRSR001365-2"/>
    </source>
</evidence>
<feature type="site" description="Part of a proton relay during catalysis" evidence="12">
    <location>
        <position position="45"/>
    </location>
</feature>
<keyword evidence="9 12" id="KW-0456">Lyase</keyword>
<evidence type="ECO:0000256" key="11">
    <source>
        <dbReference type="ARBA" id="ARBA00047836"/>
    </source>
</evidence>
<comment type="catalytic activity">
    <reaction evidence="11 12">
        <text>L-aspartate 4-semialdehyde + pyruvate = (2S,4S)-4-hydroxy-2,3,4,5-tetrahydrodipicolinate + H2O + H(+)</text>
        <dbReference type="Rhea" id="RHEA:34171"/>
        <dbReference type="ChEBI" id="CHEBI:15361"/>
        <dbReference type="ChEBI" id="CHEBI:15377"/>
        <dbReference type="ChEBI" id="CHEBI:15378"/>
        <dbReference type="ChEBI" id="CHEBI:67139"/>
        <dbReference type="ChEBI" id="CHEBI:537519"/>
        <dbReference type="EC" id="4.3.3.7"/>
    </reaction>
</comment>
<comment type="caution">
    <text evidence="16">The sequence shown here is derived from an EMBL/GenBank/DDBJ whole genome shotgun (WGS) entry which is preliminary data.</text>
</comment>
<evidence type="ECO:0000256" key="7">
    <source>
        <dbReference type="ARBA" id="ARBA00022915"/>
    </source>
</evidence>
<dbReference type="InterPro" id="IPR005263">
    <property type="entry name" value="DapA"/>
</dbReference>
<protein>
    <recommendedName>
        <fullName evidence="4 12">4-hydroxy-tetrahydrodipicolinate synthase</fullName>
        <shortName evidence="12">HTPA synthase</shortName>
        <ecNumber evidence="4 12">4.3.3.7</ecNumber>
    </recommendedName>
</protein>
<dbReference type="EMBL" id="LUKF01000019">
    <property type="protein sequence ID" value="KYG60787.1"/>
    <property type="molecule type" value="Genomic_DNA"/>
</dbReference>
<feature type="active site" description="Proton donor/acceptor" evidence="12 14">
    <location>
        <position position="134"/>
    </location>
</feature>
<organism evidence="16 17">
    <name type="scientific">Bdellovibrio bacteriovorus</name>
    <dbReference type="NCBI Taxonomy" id="959"/>
    <lineage>
        <taxon>Bacteria</taxon>
        <taxon>Pseudomonadati</taxon>
        <taxon>Bdellovibrionota</taxon>
        <taxon>Bdellovibrionia</taxon>
        <taxon>Bdellovibrionales</taxon>
        <taxon>Pseudobdellovibrionaceae</taxon>
        <taxon>Bdellovibrio</taxon>
    </lineage>
</organism>
<evidence type="ECO:0000313" key="16">
    <source>
        <dbReference type="EMBL" id="KYG60787.1"/>
    </source>
</evidence>